<keyword evidence="8" id="KW-0256">Endoplasmic reticulum</keyword>
<dbReference type="InterPro" id="IPR053973">
    <property type="entry name" value="ERMP1-like_C"/>
</dbReference>
<comment type="similarity">
    <text evidence="3">Belongs to the peptidase M28 family.</text>
</comment>
<dbReference type="InterPro" id="IPR048024">
    <property type="entry name" value="Fxna-like_M28_dom"/>
</dbReference>
<evidence type="ECO:0000256" key="11">
    <source>
        <dbReference type="ARBA" id="ARBA00023049"/>
    </source>
</evidence>
<dbReference type="GO" id="GO:0006508">
    <property type="term" value="P:proteolysis"/>
    <property type="evidence" value="ECO:0007669"/>
    <property type="project" value="UniProtKB-KW"/>
</dbReference>
<dbReference type="PANTHER" id="PTHR12147:SF22">
    <property type="entry name" value="ENDOPLASMIC RETICULUM METALLOPEPTIDASE 1"/>
    <property type="match status" value="1"/>
</dbReference>
<feature type="transmembrane region" description="Helical" evidence="15">
    <location>
        <begin position="553"/>
        <end position="574"/>
    </location>
</feature>
<dbReference type="EMBL" id="JBEHCU010006497">
    <property type="protein sequence ID" value="KAL1396983.1"/>
    <property type="molecule type" value="Genomic_DNA"/>
</dbReference>
<dbReference type="InterPro" id="IPR007484">
    <property type="entry name" value="Peptidase_M28"/>
</dbReference>
<dbReference type="Gene3D" id="3.40.630.10">
    <property type="entry name" value="Zn peptidases"/>
    <property type="match status" value="1"/>
</dbReference>
<comment type="caution">
    <text evidence="19">The sequence shown here is derived from an EMBL/GenBank/DDBJ whole genome shotgun (WGS) entry which is preliminary data.</text>
</comment>
<dbReference type="FunFam" id="3.40.630.10:FF:000008">
    <property type="entry name" value="Endoplasmic reticulum metallopeptidase 1"/>
    <property type="match status" value="1"/>
</dbReference>
<keyword evidence="11" id="KW-0482">Metalloprotease</keyword>
<proteinExistence type="inferred from homology"/>
<evidence type="ECO:0000256" key="1">
    <source>
        <dbReference type="ARBA" id="ARBA00001947"/>
    </source>
</evidence>
<evidence type="ECO:0000256" key="3">
    <source>
        <dbReference type="ARBA" id="ARBA00010918"/>
    </source>
</evidence>
<keyword evidence="20" id="KW-1185">Reference proteome</keyword>
<evidence type="ECO:0000313" key="20">
    <source>
        <dbReference type="Proteomes" id="UP001562425"/>
    </source>
</evidence>
<sequence>MFQSSTAPNRKVAKGKVLDPDIDYSKVKSVHSISSWWGIGGIAMILLIGNLTSYSNSHLPDALRNSHLASFPNAFIAERAYKDLKILNDFGPKPTGSYANEVLAVDFLLREISYIEQLRNKNQNLQVDKQIVSGGYVGVYMNKSATSVYRNVQNVIVKLAGKNSDQALLLNCHFDSVATSPGASDDLSGCAVMLEILRVMSRQSEINQNSILFLFNGAEETPLQASHGFITKHRWAKEVKAFINLESAGSGGKEMLFQSGPRNPWLIEMYAKAIMYPFAQAAAEEVFQSGVIPSDTDFRVFRDAGGVPGMDFAYTANGYRYHTKYDSIDYIPMAVLQRTGDNILSLTRTMANSDKLGQQGQNREHTVYFDFLGLIFIFYSADTAFMINLSVVLLSIIIPFLSLARLGSTSGSHGRQIRSETMIGFVATFLGAGVGGVVCFLLAYQLDLLGSSMSWYSSTNLVLGVYCCPALLSHCVVHMLCGNVFGSKTTPLSLALKVQARLNGVNLFWGMITLGVTFTGYRTAYIFMILIFFSLLSSTLISMFAVQNSVHKWLFIHMFFQVFALLWSTQFYHMMLNLFIPITGRIGASINPDLIIGVMANFLTLLACSYMTPLLFLLKKVDKLVGELVAITLIAFVLASSTHVGFPYRDDTLRSPSVQRHYITHTLRTFHDYSGGIRKTDSGFLLQELDRNARKTIEGIAMPDNITPMREIPACETELFCAIPFYSIWHQLQGDHQSALVIGPRAGTTLQGWDIVDELADPIEFNGQRGYFVLIATGSNPGPMNITLQLKHEIANYDGPLVDITVTTTFWEHQKHFTPVFKKLLTRVPSWAHVVPSVAAINGYTF</sequence>
<dbReference type="CDD" id="cd03875">
    <property type="entry name" value="M28_Fxna_like"/>
    <property type="match status" value="1"/>
</dbReference>
<dbReference type="GO" id="GO:0046872">
    <property type="term" value="F:metal ion binding"/>
    <property type="evidence" value="ECO:0007669"/>
    <property type="project" value="UniProtKB-KW"/>
</dbReference>
<feature type="transmembrane region" description="Helical" evidence="15">
    <location>
        <begin position="422"/>
        <end position="443"/>
    </location>
</feature>
<dbReference type="GO" id="GO:0005789">
    <property type="term" value="C:endoplasmic reticulum membrane"/>
    <property type="evidence" value="ECO:0007669"/>
    <property type="project" value="UniProtKB-SubCell"/>
</dbReference>
<reference evidence="19 20" key="1">
    <citation type="submission" date="2024-05" db="EMBL/GenBank/DDBJ databases">
        <title>Culex pipiens pipiens assembly and annotation.</title>
        <authorList>
            <person name="Alout H."/>
            <person name="Durand T."/>
        </authorList>
    </citation>
    <scope>NUCLEOTIDE SEQUENCE [LARGE SCALE GENOMIC DNA]</scope>
    <source>
        <strain evidence="19">HA-2024</strain>
        <tissue evidence="19">Whole body</tissue>
    </source>
</reference>
<evidence type="ECO:0000256" key="13">
    <source>
        <dbReference type="ARBA" id="ARBA00023180"/>
    </source>
</evidence>
<dbReference type="Pfam" id="PF22248">
    <property type="entry name" value="ERMP1_C"/>
    <property type="match status" value="1"/>
</dbReference>
<feature type="transmembrane region" description="Helical" evidence="15">
    <location>
        <begin position="463"/>
        <end position="486"/>
    </location>
</feature>
<feature type="domain" description="Peptidase M28" evidence="16">
    <location>
        <begin position="154"/>
        <end position="346"/>
    </location>
</feature>
<comment type="cofactor">
    <cofactor evidence="1">
        <name>Zn(2+)</name>
        <dbReference type="ChEBI" id="CHEBI:29105"/>
    </cofactor>
</comment>
<dbReference type="InterPro" id="IPR045175">
    <property type="entry name" value="M28_fam"/>
</dbReference>
<dbReference type="InterPro" id="IPR053974">
    <property type="entry name" value="ERMP1_1-A_TM"/>
</dbReference>
<feature type="transmembrane region" description="Helical" evidence="15">
    <location>
        <begin position="524"/>
        <end position="546"/>
    </location>
</feature>
<dbReference type="SUPFAM" id="SSF53187">
    <property type="entry name" value="Zn-dependent exopeptidases"/>
    <property type="match status" value="1"/>
</dbReference>
<evidence type="ECO:0000256" key="5">
    <source>
        <dbReference type="ARBA" id="ARBA00022692"/>
    </source>
</evidence>
<feature type="transmembrane region" description="Helical" evidence="15">
    <location>
        <begin position="36"/>
        <end position="54"/>
    </location>
</feature>
<accession>A0ABD1DBF1</accession>
<name>A0ABD1DBF1_CULPP</name>
<dbReference type="Pfam" id="PF04389">
    <property type="entry name" value="Peptidase_M28"/>
    <property type="match status" value="1"/>
</dbReference>
<keyword evidence="9" id="KW-0862">Zinc</keyword>
<dbReference type="PANTHER" id="PTHR12147">
    <property type="entry name" value="METALLOPEPTIDASE M28 FAMILY MEMBER"/>
    <property type="match status" value="1"/>
</dbReference>
<evidence type="ECO:0000256" key="14">
    <source>
        <dbReference type="ARBA" id="ARBA00078796"/>
    </source>
</evidence>
<keyword evidence="13" id="KW-0325">Glycoprotein</keyword>
<organism evidence="19 20">
    <name type="scientific">Culex pipiens pipiens</name>
    <name type="common">Northern house mosquito</name>
    <dbReference type="NCBI Taxonomy" id="38569"/>
    <lineage>
        <taxon>Eukaryota</taxon>
        <taxon>Metazoa</taxon>
        <taxon>Ecdysozoa</taxon>
        <taxon>Arthropoda</taxon>
        <taxon>Hexapoda</taxon>
        <taxon>Insecta</taxon>
        <taxon>Pterygota</taxon>
        <taxon>Neoptera</taxon>
        <taxon>Endopterygota</taxon>
        <taxon>Diptera</taxon>
        <taxon>Nematocera</taxon>
        <taxon>Culicoidea</taxon>
        <taxon>Culicidae</taxon>
        <taxon>Culicinae</taxon>
        <taxon>Culicini</taxon>
        <taxon>Culex</taxon>
        <taxon>Culex</taxon>
    </lineage>
</organism>
<evidence type="ECO:0000313" key="19">
    <source>
        <dbReference type="EMBL" id="KAL1396983.1"/>
    </source>
</evidence>
<evidence type="ECO:0000259" key="17">
    <source>
        <dbReference type="Pfam" id="PF22248"/>
    </source>
</evidence>
<evidence type="ECO:0000259" key="18">
    <source>
        <dbReference type="Pfam" id="PF22249"/>
    </source>
</evidence>
<keyword evidence="4" id="KW-0645">Protease</keyword>
<evidence type="ECO:0000259" key="16">
    <source>
        <dbReference type="Pfam" id="PF04389"/>
    </source>
</evidence>
<feature type="domain" description="Endoplasmic reticulum metallopeptidase 1/1-A TM" evidence="18">
    <location>
        <begin position="423"/>
        <end position="638"/>
    </location>
</feature>
<keyword evidence="5 15" id="KW-0812">Transmembrane</keyword>
<evidence type="ECO:0000256" key="10">
    <source>
        <dbReference type="ARBA" id="ARBA00022989"/>
    </source>
</evidence>
<evidence type="ECO:0000256" key="12">
    <source>
        <dbReference type="ARBA" id="ARBA00023136"/>
    </source>
</evidence>
<dbReference type="GO" id="GO:0008237">
    <property type="term" value="F:metallopeptidase activity"/>
    <property type="evidence" value="ECO:0007669"/>
    <property type="project" value="UniProtKB-KW"/>
</dbReference>
<feature type="transmembrane region" description="Helical" evidence="15">
    <location>
        <begin position="498"/>
        <end position="518"/>
    </location>
</feature>
<feature type="transmembrane region" description="Helical" evidence="15">
    <location>
        <begin position="594"/>
        <end position="617"/>
    </location>
</feature>
<keyword evidence="7" id="KW-0378">Hydrolase</keyword>
<feature type="domain" description="Endoplasmic reticulum metallopeptidase 1-like C-terminal" evidence="17">
    <location>
        <begin position="732"/>
        <end position="844"/>
    </location>
</feature>
<evidence type="ECO:0000256" key="9">
    <source>
        <dbReference type="ARBA" id="ARBA00022833"/>
    </source>
</evidence>
<gene>
    <name evidence="19" type="ORF">pipiens_010106</name>
</gene>
<evidence type="ECO:0000256" key="7">
    <source>
        <dbReference type="ARBA" id="ARBA00022801"/>
    </source>
</evidence>
<evidence type="ECO:0000256" key="6">
    <source>
        <dbReference type="ARBA" id="ARBA00022723"/>
    </source>
</evidence>
<dbReference type="Proteomes" id="UP001562425">
    <property type="component" value="Unassembled WGS sequence"/>
</dbReference>
<dbReference type="Pfam" id="PF22249">
    <property type="entry name" value="ERMP1-TM"/>
    <property type="match status" value="1"/>
</dbReference>
<feature type="transmembrane region" description="Helical" evidence="15">
    <location>
        <begin position="371"/>
        <end position="401"/>
    </location>
</feature>
<evidence type="ECO:0000256" key="4">
    <source>
        <dbReference type="ARBA" id="ARBA00022670"/>
    </source>
</evidence>
<evidence type="ECO:0000256" key="2">
    <source>
        <dbReference type="ARBA" id="ARBA00004477"/>
    </source>
</evidence>
<keyword evidence="10 15" id="KW-1133">Transmembrane helix</keyword>
<dbReference type="AlphaFoldDB" id="A0ABD1DBF1"/>
<keyword evidence="6" id="KW-0479">Metal-binding</keyword>
<evidence type="ECO:0000256" key="8">
    <source>
        <dbReference type="ARBA" id="ARBA00022824"/>
    </source>
</evidence>
<protein>
    <recommendedName>
        <fullName evidence="14">FXNA-like protease</fullName>
    </recommendedName>
</protein>
<keyword evidence="12 15" id="KW-0472">Membrane</keyword>
<evidence type="ECO:0000256" key="15">
    <source>
        <dbReference type="SAM" id="Phobius"/>
    </source>
</evidence>
<feature type="transmembrane region" description="Helical" evidence="15">
    <location>
        <begin position="624"/>
        <end position="646"/>
    </location>
</feature>
<comment type="subcellular location">
    <subcellularLocation>
        <location evidence="2">Endoplasmic reticulum membrane</location>
        <topology evidence="2">Multi-pass membrane protein</topology>
    </subcellularLocation>
</comment>